<feature type="compositionally biased region" description="Low complexity" evidence="1">
    <location>
        <begin position="46"/>
        <end position="75"/>
    </location>
</feature>
<sequence>MDQPLNALAMITSWTRNQTLARAHHITPLEARAHNGPLSGVDDPAAAKAAAAAVKAESNEAAARKAWQAQAKGQQHSMKTEDSREAAMVAADGNPSEVKQAKAGATEHSSSSSSSSSAKPSAHSATMFVRSIAKATAAQGQKLAASMARRLRVVA</sequence>
<evidence type="ECO:0000256" key="1">
    <source>
        <dbReference type="SAM" id="MobiDB-lite"/>
    </source>
</evidence>
<keyword evidence="3" id="KW-1185">Reference proteome</keyword>
<dbReference type="Proteomes" id="UP000815325">
    <property type="component" value="Unassembled WGS sequence"/>
</dbReference>
<evidence type="ECO:0000313" key="3">
    <source>
        <dbReference type="Proteomes" id="UP000815325"/>
    </source>
</evidence>
<feature type="compositionally biased region" description="Low complexity" evidence="1">
    <location>
        <begin position="109"/>
        <end position="122"/>
    </location>
</feature>
<feature type="region of interest" description="Disordered" evidence="1">
    <location>
        <begin position="45"/>
        <end position="122"/>
    </location>
</feature>
<protein>
    <submittedName>
        <fullName evidence="2">Uncharacterized protein</fullName>
    </submittedName>
</protein>
<reference evidence="2" key="1">
    <citation type="submission" date="2017-08" db="EMBL/GenBank/DDBJ databases">
        <authorList>
            <person name="Polle J.E."/>
            <person name="Barry K."/>
            <person name="Cushman J."/>
            <person name="Schmutz J."/>
            <person name="Tran D."/>
            <person name="Hathwaick L.T."/>
            <person name="Yim W.C."/>
            <person name="Jenkins J."/>
            <person name="Mckie-Krisberg Z.M."/>
            <person name="Prochnik S."/>
            <person name="Lindquist E."/>
            <person name="Dockter R.B."/>
            <person name="Adam C."/>
            <person name="Molina H."/>
            <person name="Bunkerborg J."/>
            <person name="Jin E."/>
            <person name="Buchheim M."/>
            <person name="Magnuson J."/>
        </authorList>
    </citation>
    <scope>NUCLEOTIDE SEQUENCE</scope>
    <source>
        <strain evidence="2">CCAP 19/18</strain>
    </source>
</reference>
<comment type="caution">
    <text evidence="2">The sequence shown here is derived from an EMBL/GenBank/DDBJ whole genome shotgun (WGS) entry which is preliminary data.</text>
</comment>
<name>A0ABQ7GQ39_DUNSA</name>
<proteinExistence type="predicted"/>
<accession>A0ABQ7GQ39</accession>
<dbReference type="EMBL" id="MU069647">
    <property type="protein sequence ID" value="KAF5836701.1"/>
    <property type="molecule type" value="Genomic_DNA"/>
</dbReference>
<gene>
    <name evidence="2" type="ORF">DUNSADRAFT_5576</name>
</gene>
<evidence type="ECO:0000313" key="2">
    <source>
        <dbReference type="EMBL" id="KAF5836701.1"/>
    </source>
</evidence>
<organism evidence="2 3">
    <name type="scientific">Dunaliella salina</name>
    <name type="common">Green alga</name>
    <name type="synonym">Protococcus salinus</name>
    <dbReference type="NCBI Taxonomy" id="3046"/>
    <lineage>
        <taxon>Eukaryota</taxon>
        <taxon>Viridiplantae</taxon>
        <taxon>Chlorophyta</taxon>
        <taxon>core chlorophytes</taxon>
        <taxon>Chlorophyceae</taxon>
        <taxon>CS clade</taxon>
        <taxon>Chlamydomonadales</taxon>
        <taxon>Dunaliellaceae</taxon>
        <taxon>Dunaliella</taxon>
    </lineage>
</organism>